<feature type="chain" id="PRO_5021788622" description="DUF3352 domain-containing protein" evidence="1">
    <location>
        <begin position="25"/>
        <end position="596"/>
    </location>
</feature>
<accession>A0A518EMQ2</accession>
<sequence precursor="true">MLPFLPPLCIAASLVGFAPIPSQADPSQPMRPGPKSLRSHAPEGTLIWIESSALEPILGQGLSHPLIARLLEEPLIAEDWKAKKFDPMAGLRLAEALLGRNPFELAHALASGGIALGFLGVTPGKEAPFVMLRGLDGEAMESAVEDLTGALSGLGLLAEVDARESEGRSPSIRQAWQAPKSDGVVVWTSDGTLILTRTWKDAITCSGLSARSSAIPEAYRQHFESTSIAETFAWFDLDALESQVGLKDLRAMATEPGVHFVLGPALAYLGRAGSLSMDLDVSSEALRLRMRGDGVDAGEGAGSFPASDSIAKESSAPKDAVATAMLHRDLHFLLDRRTDLFPPRQQPGIAEGLSNLALLVGGPDALDELLSSLHPTLRLHSETIAFAENAEPDVPLPGLILEVDLDEPDINGSRLTSAFQTAVTLTNVERAMKGEDGLRLGLESVDGVTVTRAKLQPPAPGSSVDLRYNLEPACAVVGRTFLVGTHGAPIAKAVQRLSGGSTSQAAMPTRSDDWIPVDRLQLQGVPLHGLLTQQRDLIVMNSVLEDGKSQRRAEAEADILLELLGRVQRFEFHSDWLPEPRSKRTIRAGLTVHLLR</sequence>
<dbReference type="AlphaFoldDB" id="A0A518EMQ2"/>
<dbReference type="RefSeq" id="WP_145194755.1">
    <property type="nucleotide sequence ID" value="NZ_CP036434.1"/>
</dbReference>
<evidence type="ECO:0008006" key="4">
    <source>
        <dbReference type="Google" id="ProtNLM"/>
    </source>
</evidence>
<name>A0A518EMQ2_9BACT</name>
<reference evidence="2 3" key="1">
    <citation type="submission" date="2019-02" db="EMBL/GenBank/DDBJ databases">
        <title>Deep-cultivation of Planctomycetes and their phenomic and genomic characterization uncovers novel biology.</title>
        <authorList>
            <person name="Wiegand S."/>
            <person name="Jogler M."/>
            <person name="Boedeker C."/>
            <person name="Pinto D."/>
            <person name="Vollmers J."/>
            <person name="Rivas-Marin E."/>
            <person name="Kohn T."/>
            <person name="Peeters S.H."/>
            <person name="Heuer A."/>
            <person name="Rast P."/>
            <person name="Oberbeckmann S."/>
            <person name="Bunk B."/>
            <person name="Jeske O."/>
            <person name="Meyerdierks A."/>
            <person name="Storesund J.E."/>
            <person name="Kallscheuer N."/>
            <person name="Luecker S."/>
            <person name="Lage O.M."/>
            <person name="Pohl T."/>
            <person name="Merkel B.J."/>
            <person name="Hornburger P."/>
            <person name="Mueller R.-W."/>
            <person name="Bruemmer F."/>
            <person name="Labrenz M."/>
            <person name="Spormann A.M."/>
            <person name="Op den Camp H."/>
            <person name="Overmann J."/>
            <person name="Amann R."/>
            <person name="Jetten M.S.M."/>
            <person name="Mascher T."/>
            <person name="Medema M.H."/>
            <person name="Devos D.P."/>
            <person name="Kaster A.-K."/>
            <person name="Ovreas L."/>
            <person name="Rohde M."/>
            <person name="Galperin M.Y."/>
            <person name="Jogler C."/>
        </authorList>
    </citation>
    <scope>NUCLEOTIDE SEQUENCE [LARGE SCALE GENOMIC DNA]</scope>
    <source>
        <strain evidence="2 3">Poly30</strain>
    </source>
</reference>
<keyword evidence="1" id="KW-0732">Signal</keyword>
<keyword evidence="3" id="KW-1185">Reference proteome</keyword>
<evidence type="ECO:0000256" key="1">
    <source>
        <dbReference type="SAM" id="SignalP"/>
    </source>
</evidence>
<evidence type="ECO:0000313" key="3">
    <source>
        <dbReference type="Proteomes" id="UP000320390"/>
    </source>
</evidence>
<evidence type="ECO:0000313" key="2">
    <source>
        <dbReference type="EMBL" id="QDV05341.1"/>
    </source>
</evidence>
<dbReference type="Proteomes" id="UP000320390">
    <property type="component" value="Chromosome"/>
</dbReference>
<protein>
    <recommendedName>
        <fullName evidence="4">DUF3352 domain-containing protein</fullName>
    </recommendedName>
</protein>
<proteinExistence type="predicted"/>
<feature type="signal peptide" evidence="1">
    <location>
        <begin position="1"/>
        <end position="24"/>
    </location>
</feature>
<dbReference type="EMBL" id="CP036434">
    <property type="protein sequence ID" value="QDV05341.1"/>
    <property type="molecule type" value="Genomic_DNA"/>
</dbReference>
<organism evidence="2 3">
    <name type="scientific">Saltatorellus ferox</name>
    <dbReference type="NCBI Taxonomy" id="2528018"/>
    <lineage>
        <taxon>Bacteria</taxon>
        <taxon>Pseudomonadati</taxon>
        <taxon>Planctomycetota</taxon>
        <taxon>Planctomycetia</taxon>
        <taxon>Planctomycetia incertae sedis</taxon>
        <taxon>Saltatorellus</taxon>
    </lineage>
</organism>
<gene>
    <name evidence="2" type="ORF">Poly30_08380</name>
</gene>